<keyword evidence="4" id="KW-1185">Reference proteome</keyword>
<dbReference type="GO" id="GO:0005524">
    <property type="term" value="F:ATP binding"/>
    <property type="evidence" value="ECO:0007669"/>
    <property type="project" value="InterPro"/>
</dbReference>
<gene>
    <name evidence="3" type="ORF">L227DRAFT_653308</name>
</gene>
<sequence>MRLRFSRSRRVPSRSQNEKDIQETKPLNGESSEDLETVAAQPQVPVPPPNLKIKRVDHYWSSWSKGWKYRNTGSSVVAEAVRPVGNGTDNDPWQNFCFVVVRKLPDPRNADKPGPGGDIKFQIVVKSPYLLKACKDVVGTVPGISWTAEPLELDPHLLLAFFPQFEQYERALRSKTRTPEEEHVLATLTILLDYLRKDYRATLAKIASLKASGEITFELLYAILVPRTILITECPVTGEPRALQLLSANKIENSMCSLYSLLCENIDSTEEGAHPGRGDSASNPNSNAFADTHTFSPSPSSARERLAAFRAAKADNTDGNGPVAAPSGGGRSFGRVQSKVLLWSFKGTEKINSLEAYPIQYHRDPEAMKTLLLERGRKWASLKGIHHVHYEGTAAFAITAGGRKKIIKYNVNSRIMVDRGNFIRLNPNYEMPVPSTVNQQNQVEDLRDRRSYGLPPLRSNENMGDNVPTLDVSSKRKAAEDEVSLTDEELMLASPIVYGFSLSDKIWLEFNVENIKPIVWNDEAFQGLVLAADRKNLLRSLVDAHNADLGFDDFVQGKGQGLIINLFGPPGVGKTLSAEATSEHVHRPLYVVGGGDLGTKASKLDLSLERVFDIATSWKAIVLIDEADVFLERRSLHDLERNAMVAVFLRHVEYYRGILFLTTNRITSFDEAFLSRIHVALHFAELSTSAKAQVWRAFLHKAGVSSTDVGEDQVQQLAKREINGRQIKNACRTAQSLAHSRGEPLGFAHLTETLDAMEMFTAEFAALGRT</sequence>
<dbReference type="STRING" id="1328759.A0A5C2S9X3"/>
<dbReference type="PANTHER" id="PTHR46411">
    <property type="entry name" value="FAMILY ATPASE, PUTATIVE-RELATED"/>
    <property type="match status" value="1"/>
</dbReference>
<organism evidence="3 4">
    <name type="scientific">Lentinus tigrinus ALCF2SS1-6</name>
    <dbReference type="NCBI Taxonomy" id="1328759"/>
    <lineage>
        <taxon>Eukaryota</taxon>
        <taxon>Fungi</taxon>
        <taxon>Dikarya</taxon>
        <taxon>Basidiomycota</taxon>
        <taxon>Agaricomycotina</taxon>
        <taxon>Agaricomycetes</taxon>
        <taxon>Polyporales</taxon>
        <taxon>Polyporaceae</taxon>
        <taxon>Lentinus</taxon>
    </lineage>
</organism>
<reference evidence="3" key="1">
    <citation type="journal article" date="2018" name="Genome Biol. Evol.">
        <title>Genomics and development of Lentinus tigrinus, a white-rot wood-decaying mushroom with dimorphic fruiting bodies.</title>
        <authorList>
            <person name="Wu B."/>
            <person name="Xu Z."/>
            <person name="Knudson A."/>
            <person name="Carlson A."/>
            <person name="Chen N."/>
            <person name="Kovaka S."/>
            <person name="LaButti K."/>
            <person name="Lipzen A."/>
            <person name="Pennachio C."/>
            <person name="Riley R."/>
            <person name="Schakwitz W."/>
            <person name="Umezawa K."/>
            <person name="Ohm R.A."/>
            <person name="Grigoriev I.V."/>
            <person name="Nagy L.G."/>
            <person name="Gibbons J."/>
            <person name="Hibbett D."/>
        </authorList>
    </citation>
    <scope>NUCLEOTIDE SEQUENCE [LARGE SCALE GENOMIC DNA]</scope>
    <source>
        <strain evidence="3">ALCF2SS1-6</strain>
    </source>
</reference>
<dbReference type="PANTHER" id="PTHR46411:SF3">
    <property type="entry name" value="AAA+ ATPASE DOMAIN-CONTAINING PROTEIN"/>
    <property type="match status" value="1"/>
</dbReference>
<dbReference type="Pfam" id="PF00004">
    <property type="entry name" value="AAA"/>
    <property type="match status" value="1"/>
</dbReference>
<evidence type="ECO:0000259" key="2">
    <source>
        <dbReference type="SMART" id="SM00382"/>
    </source>
</evidence>
<name>A0A5C2S9X3_9APHY</name>
<feature type="region of interest" description="Disordered" evidence="1">
    <location>
        <begin position="1"/>
        <end position="48"/>
    </location>
</feature>
<dbReference type="GO" id="GO:0016887">
    <property type="term" value="F:ATP hydrolysis activity"/>
    <property type="evidence" value="ECO:0007669"/>
    <property type="project" value="InterPro"/>
</dbReference>
<dbReference type="SUPFAM" id="SSF52540">
    <property type="entry name" value="P-loop containing nucleoside triphosphate hydrolases"/>
    <property type="match status" value="1"/>
</dbReference>
<dbReference type="Proteomes" id="UP000313359">
    <property type="component" value="Unassembled WGS sequence"/>
</dbReference>
<dbReference type="InterPro" id="IPR054289">
    <property type="entry name" value="DUF7025"/>
</dbReference>
<protein>
    <submittedName>
        <fullName evidence="3">P-loop containing nucleoside triphosphate hydrolase protein</fullName>
    </submittedName>
</protein>
<feature type="compositionally biased region" description="Polar residues" evidence="1">
    <location>
        <begin position="280"/>
        <end position="300"/>
    </location>
</feature>
<dbReference type="Gene3D" id="3.40.50.300">
    <property type="entry name" value="P-loop containing nucleotide triphosphate hydrolases"/>
    <property type="match status" value="1"/>
</dbReference>
<dbReference type="EMBL" id="ML122265">
    <property type="protein sequence ID" value="RPD60635.1"/>
    <property type="molecule type" value="Genomic_DNA"/>
</dbReference>
<accession>A0A5C2S9X3</accession>
<feature type="domain" description="AAA+ ATPase" evidence="2">
    <location>
        <begin position="560"/>
        <end position="688"/>
    </location>
</feature>
<evidence type="ECO:0000313" key="4">
    <source>
        <dbReference type="Proteomes" id="UP000313359"/>
    </source>
</evidence>
<proteinExistence type="predicted"/>
<dbReference type="AlphaFoldDB" id="A0A5C2S9X3"/>
<dbReference type="InterPro" id="IPR003959">
    <property type="entry name" value="ATPase_AAA_core"/>
</dbReference>
<evidence type="ECO:0000313" key="3">
    <source>
        <dbReference type="EMBL" id="RPD60635.1"/>
    </source>
</evidence>
<dbReference type="SMART" id="SM00382">
    <property type="entry name" value="AAA"/>
    <property type="match status" value="1"/>
</dbReference>
<dbReference type="CDD" id="cd19481">
    <property type="entry name" value="RecA-like_protease"/>
    <property type="match status" value="1"/>
</dbReference>
<dbReference type="Pfam" id="PF22942">
    <property type="entry name" value="DUF7025"/>
    <property type="match status" value="1"/>
</dbReference>
<dbReference type="InterPro" id="IPR003593">
    <property type="entry name" value="AAA+_ATPase"/>
</dbReference>
<feature type="compositionally biased region" description="Basic residues" evidence="1">
    <location>
        <begin position="1"/>
        <end position="12"/>
    </location>
</feature>
<evidence type="ECO:0000256" key="1">
    <source>
        <dbReference type="SAM" id="MobiDB-lite"/>
    </source>
</evidence>
<feature type="region of interest" description="Disordered" evidence="1">
    <location>
        <begin position="270"/>
        <end position="300"/>
    </location>
</feature>
<dbReference type="InterPro" id="IPR027417">
    <property type="entry name" value="P-loop_NTPase"/>
</dbReference>
<keyword evidence="3" id="KW-0378">Hydrolase</keyword>
<dbReference type="OrthoDB" id="10042665at2759"/>